<evidence type="ECO:0000256" key="1">
    <source>
        <dbReference type="SAM" id="MobiDB-lite"/>
    </source>
</evidence>
<feature type="region of interest" description="Disordered" evidence="1">
    <location>
        <begin position="183"/>
        <end position="222"/>
    </location>
</feature>
<name>A0A919AAK5_9ACTN</name>
<reference evidence="3" key="2">
    <citation type="submission" date="2020-09" db="EMBL/GenBank/DDBJ databases">
        <authorList>
            <person name="Sun Q."/>
            <person name="Ohkuma M."/>
        </authorList>
    </citation>
    <scope>NUCLEOTIDE SEQUENCE</scope>
    <source>
        <strain evidence="3">JCM 3302</strain>
    </source>
</reference>
<gene>
    <name evidence="3" type="ORF">GCM10014715_61610</name>
</gene>
<dbReference type="EMBL" id="BNBC01000035">
    <property type="protein sequence ID" value="GHE96999.1"/>
    <property type="molecule type" value="Genomic_DNA"/>
</dbReference>
<accession>A0A919AAK5</accession>
<feature type="chain" id="PRO_5036863617" description="Secreted protein" evidence="2">
    <location>
        <begin position="30"/>
        <end position="222"/>
    </location>
</feature>
<feature type="signal peptide" evidence="2">
    <location>
        <begin position="1"/>
        <end position="29"/>
    </location>
</feature>
<keyword evidence="4" id="KW-1185">Reference proteome</keyword>
<evidence type="ECO:0000313" key="3">
    <source>
        <dbReference type="EMBL" id="GHE96999.1"/>
    </source>
</evidence>
<evidence type="ECO:0008006" key="5">
    <source>
        <dbReference type="Google" id="ProtNLM"/>
    </source>
</evidence>
<keyword evidence="2" id="KW-0732">Signal</keyword>
<sequence>MRGLSARRIASTALCAAFLVGISGPAALAADSAGEHSRAAAPRASLPGADRLLAELDGLGDLSRLGEPGSRLAPARDLATAVLTSDNGRLAPADAKRLGDAAEDALAEASAMIRSARSAQAASGVQRAADPASDALAAVQKAIEDLLKSLTSGDVGQVLPAVTGLVDGLLDLVNSLLKDDGLTSTPGTSASAATASTLPAGASEGTASDAAAAAPAAPASAS</sequence>
<protein>
    <recommendedName>
        <fullName evidence="5">Secreted protein</fullName>
    </recommendedName>
</protein>
<organism evidence="3 4">
    <name type="scientific">Streptomyces spiralis</name>
    <dbReference type="NCBI Taxonomy" id="66376"/>
    <lineage>
        <taxon>Bacteria</taxon>
        <taxon>Bacillati</taxon>
        <taxon>Actinomycetota</taxon>
        <taxon>Actinomycetes</taxon>
        <taxon>Kitasatosporales</taxon>
        <taxon>Streptomycetaceae</taxon>
        <taxon>Streptomyces</taxon>
    </lineage>
</organism>
<proteinExistence type="predicted"/>
<dbReference type="AlphaFoldDB" id="A0A919AAK5"/>
<reference evidence="3" key="1">
    <citation type="journal article" date="2014" name="Int. J. Syst. Evol. Microbiol.">
        <title>Complete genome sequence of Corynebacterium casei LMG S-19264T (=DSM 44701T), isolated from a smear-ripened cheese.</title>
        <authorList>
            <consortium name="US DOE Joint Genome Institute (JGI-PGF)"/>
            <person name="Walter F."/>
            <person name="Albersmeier A."/>
            <person name="Kalinowski J."/>
            <person name="Ruckert C."/>
        </authorList>
    </citation>
    <scope>NUCLEOTIDE SEQUENCE</scope>
    <source>
        <strain evidence="3">JCM 3302</strain>
    </source>
</reference>
<comment type="caution">
    <text evidence="3">The sequence shown here is derived from an EMBL/GenBank/DDBJ whole genome shotgun (WGS) entry which is preliminary data.</text>
</comment>
<dbReference type="Proteomes" id="UP000641386">
    <property type="component" value="Unassembled WGS sequence"/>
</dbReference>
<evidence type="ECO:0000256" key="2">
    <source>
        <dbReference type="SAM" id="SignalP"/>
    </source>
</evidence>
<dbReference type="RefSeq" id="WP_189905444.1">
    <property type="nucleotide sequence ID" value="NZ_BNBC01000035.1"/>
</dbReference>
<evidence type="ECO:0000313" key="4">
    <source>
        <dbReference type="Proteomes" id="UP000641386"/>
    </source>
</evidence>